<dbReference type="InterPro" id="IPR019826">
    <property type="entry name" value="Carboxylesterase_B_AS"/>
</dbReference>
<dbReference type="GO" id="GO:0016787">
    <property type="term" value="F:hydrolase activity"/>
    <property type="evidence" value="ECO:0007669"/>
    <property type="project" value="UniProtKB-KW"/>
</dbReference>
<accession>A0A6I8MGV8</accession>
<dbReference type="RefSeq" id="WP_155872349.1">
    <property type="nucleotide sequence ID" value="NZ_CP168248.1"/>
</dbReference>
<evidence type="ECO:0000313" key="5">
    <source>
        <dbReference type="EMBL" id="VZH84980.1"/>
    </source>
</evidence>
<proteinExistence type="inferred from homology"/>
<dbReference type="Pfam" id="PF00135">
    <property type="entry name" value="COesterase"/>
    <property type="match status" value="1"/>
</dbReference>
<organism evidence="5 6">
    <name type="scientific">Corynebacterium rouxii</name>
    <dbReference type="NCBI Taxonomy" id="2719119"/>
    <lineage>
        <taxon>Bacteria</taxon>
        <taxon>Bacillati</taxon>
        <taxon>Actinomycetota</taxon>
        <taxon>Actinomycetes</taxon>
        <taxon>Mycobacteriales</taxon>
        <taxon>Corynebacteriaceae</taxon>
        <taxon>Corynebacterium</taxon>
    </lineage>
</organism>
<dbReference type="EC" id="3.1.1.-" evidence="3"/>
<evidence type="ECO:0000256" key="1">
    <source>
        <dbReference type="ARBA" id="ARBA00005964"/>
    </source>
</evidence>
<dbReference type="SUPFAM" id="SSF53474">
    <property type="entry name" value="alpha/beta-Hydrolases"/>
    <property type="match status" value="1"/>
</dbReference>
<dbReference type="KEGG" id="crf:FRC0190_00968"/>
<dbReference type="Gene3D" id="3.40.50.1820">
    <property type="entry name" value="alpha/beta hydrolase"/>
    <property type="match status" value="1"/>
</dbReference>
<gene>
    <name evidence="5" type="ORF">FRC0190_00968</name>
</gene>
<evidence type="ECO:0000256" key="2">
    <source>
        <dbReference type="ARBA" id="ARBA00022801"/>
    </source>
</evidence>
<dbReference type="AlphaFoldDB" id="A0A6I8MGV8"/>
<dbReference type="InterPro" id="IPR050309">
    <property type="entry name" value="Type-B_Carboxylest/Lipase"/>
</dbReference>
<evidence type="ECO:0000259" key="4">
    <source>
        <dbReference type="Pfam" id="PF00135"/>
    </source>
</evidence>
<evidence type="ECO:0000256" key="3">
    <source>
        <dbReference type="RuleBase" id="RU361235"/>
    </source>
</evidence>
<comment type="similarity">
    <text evidence="1 3">Belongs to the type-B carboxylesterase/lipase family.</text>
</comment>
<dbReference type="PROSITE" id="PS00122">
    <property type="entry name" value="CARBOXYLESTERASE_B_1"/>
    <property type="match status" value="1"/>
</dbReference>
<keyword evidence="2 3" id="KW-0378">Hydrolase</keyword>
<dbReference type="InterPro" id="IPR002018">
    <property type="entry name" value="CarbesteraseB"/>
</dbReference>
<feature type="domain" description="Carboxylesterase type B" evidence="4">
    <location>
        <begin position="8"/>
        <end position="461"/>
    </location>
</feature>
<name>A0A6I8MGV8_9CORY</name>
<dbReference type="PANTHER" id="PTHR11559">
    <property type="entry name" value="CARBOXYLESTERASE"/>
    <property type="match status" value="1"/>
</dbReference>
<sequence>MSDWTPNDVVRTTSGRVGGLSTTATDITPAVRTWRGVPYGRADRFRAPTSPQPWKEIRDCTNYASVAAQPTYGPSDRIRGTEDCLNLDIVRPDHERPLPVVVYFHGGSFVYGSSHEQLLRGHHLATSMDVVYVAINFRLGALGYLDLRSLGDDCVANPAILDQLLALKWIQANIHAFGGDPTNVTVMGESAGGAAVLTLMCTPTATGLFHKAIAQSPPIAAIHSKAQSTLWARMLAQRLGVNTLKELRGLPVADIIRAGQSMMWRSRELIYLNSCYSPTVDGTTLFEHPLKVFERGQQLKVPLLVGTNVDETSFAKGMYLRSKARTRAAHRVLSAFDPHSADHVLGVYQGAKRRRDFAQLIADGVFWAPSIAAAQAHSAVAQTWMYRFDFAPALLRWLGLGAMHSMELTPIFGDMNASRMSSLNVRNSRVALEQLGEQMQFHWARFIHHGQPGEAWPSYHTAGDTEPGRATMVFDRESRVIYDPYSQRRRAWSEYDMTEWGLGREDLLRALGLYEEPTYFAPLELEQ</sequence>
<dbReference type="Proteomes" id="UP000423525">
    <property type="component" value="Chromosome"/>
</dbReference>
<dbReference type="InterPro" id="IPR029058">
    <property type="entry name" value="AB_hydrolase_fold"/>
</dbReference>
<protein>
    <recommendedName>
        <fullName evidence="3">Carboxylic ester hydrolase</fullName>
        <ecNumber evidence="3">3.1.1.-</ecNumber>
    </recommendedName>
</protein>
<evidence type="ECO:0000313" key="6">
    <source>
        <dbReference type="Proteomes" id="UP000423525"/>
    </source>
</evidence>
<reference evidence="5 6" key="1">
    <citation type="submission" date="2019-11" db="EMBL/GenBank/DDBJ databases">
        <authorList>
            <person name="Brisse S."/>
        </authorList>
    </citation>
    <scope>NUCLEOTIDE SEQUENCE [LARGE SCALE GENOMIC DNA]</scope>
    <source>
        <strain evidence="5">FRC0190</strain>
    </source>
</reference>
<dbReference type="EMBL" id="LR738855">
    <property type="protein sequence ID" value="VZH84980.1"/>
    <property type="molecule type" value="Genomic_DNA"/>
</dbReference>